<dbReference type="RefSeq" id="WP_212948231.1">
    <property type="nucleotide sequence ID" value="NZ_BORW01000003.1"/>
</dbReference>
<protein>
    <recommendedName>
        <fullName evidence="4">DUF4025 domain-containing protein</fullName>
    </recommendedName>
</protein>
<evidence type="ECO:0000256" key="1">
    <source>
        <dbReference type="SAM" id="MobiDB-lite"/>
    </source>
</evidence>
<comment type="caution">
    <text evidence="2">The sequence shown here is derived from an EMBL/GenBank/DDBJ whole genome shotgun (WGS) entry which is preliminary data.</text>
</comment>
<organism evidence="2 3">
    <name type="scientific">Paenibacillus cookii</name>
    <dbReference type="NCBI Taxonomy" id="157839"/>
    <lineage>
        <taxon>Bacteria</taxon>
        <taxon>Bacillati</taxon>
        <taxon>Bacillota</taxon>
        <taxon>Bacilli</taxon>
        <taxon>Bacillales</taxon>
        <taxon>Paenibacillaceae</taxon>
        <taxon>Paenibacillus</taxon>
    </lineage>
</organism>
<evidence type="ECO:0000313" key="2">
    <source>
        <dbReference type="EMBL" id="GIO66295.1"/>
    </source>
</evidence>
<sequence length="134" mass="14611">MPEPYKSEAEWTYERYQNAGDHPAEDGLPADDLRDVNTDTAQSISAEPDAADVEFYVRSDMSDELGGRRETTSGQAVVTGADESGEESGDEYTELEDVPDADDIQMDSPIDPVATIEDMHGTDLINGFDGDETE</sequence>
<feature type="compositionally biased region" description="Basic and acidic residues" evidence="1">
    <location>
        <begin position="62"/>
        <end position="71"/>
    </location>
</feature>
<feature type="compositionally biased region" description="Acidic residues" evidence="1">
    <location>
        <begin position="83"/>
        <end position="105"/>
    </location>
</feature>
<name>A0ABQ4LST6_9BACL</name>
<dbReference type="Proteomes" id="UP000680638">
    <property type="component" value="Unassembled WGS sequence"/>
</dbReference>
<evidence type="ECO:0008006" key="4">
    <source>
        <dbReference type="Google" id="ProtNLM"/>
    </source>
</evidence>
<accession>A0ABQ4LST6</accession>
<feature type="region of interest" description="Disordered" evidence="1">
    <location>
        <begin position="16"/>
        <end position="49"/>
    </location>
</feature>
<proteinExistence type="predicted"/>
<evidence type="ECO:0000313" key="3">
    <source>
        <dbReference type="Proteomes" id="UP000680638"/>
    </source>
</evidence>
<dbReference type="EMBL" id="BORW01000003">
    <property type="protein sequence ID" value="GIO66295.1"/>
    <property type="molecule type" value="Genomic_DNA"/>
</dbReference>
<reference evidence="2 3" key="1">
    <citation type="submission" date="2021-03" db="EMBL/GenBank/DDBJ databases">
        <title>Antimicrobial resistance genes in bacteria isolated from Japanese honey, and their potential for conferring macrolide and lincosamide resistance in the American foulbrood pathogen Paenibacillus larvae.</title>
        <authorList>
            <person name="Okamoto M."/>
            <person name="Kumagai M."/>
            <person name="Kanamori H."/>
            <person name="Takamatsu D."/>
        </authorList>
    </citation>
    <scope>NUCLEOTIDE SEQUENCE [LARGE SCALE GENOMIC DNA]</scope>
    <source>
        <strain evidence="2 3">J21TS3</strain>
    </source>
</reference>
<keyword evidence="3" id="KW-1185">Reference proteome</keyword>
<gene>
    <name evidence="2" type="ORF">J21TS3_11160</name>
</gene>
<feature type="region of interest" description="Disordered" evidence="1">
    <location>
        <begin position="62"/>
        <end position="108"/>
    </location>
</feature>